<feature type="transmembrane region" description="Helical" evidence="1">
    <location>
        <begin position="125"/>
        <end position="143"/>
    </location>
</feature>
<keyword evidence="1" id="KW-0812">Transmembrane</keyword>
<feature type="transmembrane region" description="Helical" evidence="1">
    <location>
        <begin position="59"/>
        <end position="78"/>
    </location>
</feature>
<evidence type="ECO:0000256" key="1">
    <source>
        <dbReference type="SAM" id="Phobius"/>
    </source>
</evidence>
<feature type="transmembrane region" description="Helical" evidence="1">
    <location>
        <begin position="32"/>
        <end position="52"/>
    </location>
</feature>
<keyword evidence="3" id="KW-1185">Reference proteome</keyword>
<keyword evidence="1" id="KW-0472">Membrane</keyword>
<organism evidence="2 3">
    <name type="scientific">Bordetella bronchiseptica 00-P-2796</name>
    <dbReference type="NCBI Taxonomy" id="1331199"/>
    <lineage>
        <taxon>Bacteria</taxon>
        <taxon>Pseudomonadati</taxon>
        <taxon>Pseudomonadota</taxon>
        <taxon>Betaproteobacteria</taxon>
        <taxon>Burkholderiales</taxon>
        <taxon>Alcaligenaceae</taxon>
        <taxon>Bordetella</taxon>
    </lineage>
</organism>
<accession>A0ABR4RFG8</accession>
<feature type="transmembrane region" description="Helical" evidence="1">
    <location>
        <begin position="84"/>
        <end position="104"/>
    </location>
</feature>
<dbReference type="Proteomes" id="UP000025756">
    <property type="component" value="Unassembled WGS sequence"/>
</dbReference>
<dbReference type="EMBL" id="JGWH01000093">
    <property type="protein sequence ID" value="KCV34875.1"/>
    <property type="molecule type" value="Genomic_DNA"/>
</dbReference>
<evidence type="ECO:0000313" key="2">
    <source>
        <dbReference type="EMBL" id="KCV34875.1"/>
    </source>
</evidence>
<reference evidence="2 3" key="1">
    <citation type="submission" date="2014-03" db="EMBL/GenBank/DDBJ databases">
        <title>Genome sequence of Bordetella bronchiseptica.</title>
        <authorList>
            <person name="Harvill E."/>
            <person name="Goodfield L.L."/>
            <person name="Ivanov Y.V."/>
            <person name="Meyer J.A."/>
            <person name="Muse S.J."/>
            <person name="Jacobs N."/>
            <person name="Bendor L."/>
            <person name="Smallridge W.E."/>
            <person name="Brinkac L.M."/>
            <person name="Sanka R."/>
            <person name="Kim M."/>
            <person name="Losada L."/>
        </authorList>
    </citation>
    <scope>NUCLEOTIDE SEQUENCE [LARGE SCALE GENOMIC DNA]</scope>
    <source>
        <strain evidence="2 3">00-P-2796</strain>
    </source>
</reference>
<protein>
    <submittedName>
        <fullName evidence="2">PF06912 family protein</fullName>
    </submittedName>
</protein>
<feature type="transmembrane region" description="Helical" evidence="1">
    <location>
        <begin position="149"/>
        <end position="166"/>
    </location>
</feature>
<dbReference type="InterPro" id="IPR010699">
    <property type="entry name" value="DUF1275"/>
</dbReference>
<gene>
    <name evidence="2" type="ORF">L490_5234</name>
</gene>
<comment type="caution">
    <text evidence="2">The sequence shown here is derived from an EMBL/GenBank/DDBJ whole genome shotgun (WGS) entry which is preliminary data.</text>
</comment>
<proteinExistence type="predicted"/>
<sequence length="183" mass="18872">MAALHALTALFGYLAGVGVASLSLTKLRRGSGWTLGLEALFLALFVGIWLSFGGPTDVVLVYGLIVLSAVAMGLQGGIGRAIGAPGIMTVIFTSTYTAIVSNLVERALGRQRPLVTAVTARQLGALSAYFAGAVVAAIVATQWRSLAPIIPLAAILILLAGLKLRLISFGPTAVRQEPTASRS</sequence>
<evidence type="ECO:0000313" key="3">
    <source>
        <dbReference type="Proteomes" id="UP000025756"/>
    </source>
</evidence>
<dbReference type="Pfam" id="PF06912">
    <property type="entry name" value="DUF1275"/>
    <property type="match status" value="1"/>
</dbReference>
<keyword evidence="1" id="KW-1133">Transmembrane helix</keyword>
<name>A0ABR4RFG8_BORBO</name>